<dbReference type="EMBL" id="BAAAHE010000026">
    <property type="protein sequence ID" value="GAA0626290.1"/>
    <property type="molecule type" value="Genomic_DNA"/>
</dbReference>
<dbReference type="InterPro" id="IPR012545">
    <property type="entry name" value="DUF1697"/>
</dbReference>
<evidence type="ECO:0000313" key="2">
    <source>
        <dbReference type="Proteomes" id="UP001500957"/>
    </source>
</evidence>
<dbReference type="Proteomes" id="UP001500957">
    <property type="component" value="Unassembled WGS sequence"/>
</dbReference>
<reference evidence="1 2" key="1">
    <citation type="journal article" date="2019" name="Int. J. Syst. Evol. Microbiol.">
        <title>The Global Catalogue of Microorganisms (GCM) 10K type strain sequencing project: providing services to taxonomists for standard genome sequencing and annotation.</title>
        <authorList>
            <consortium name="The Broad Institute Genomics Platform"/>
            <consortium name="The Broad Institute Genome Sequencing Center for Infectious Disease"/>
            <person name="Wu L."/>
            <person name="Ma J."/>
        </authorList>
    </citation>
    <scope>NUCLEOTIDE SEQUENCE [LARGE SCALE GENOMIC DNA]</scope>
    <source>
        <strain evidence="1 2">JCM 10671</strain>
    </source>
</reference>
<accession>A0ABN1H2B3</accession>
<proteinExistence type="predicted"/>
<dbReference type="PANTHER" id="PTHR36439">
    <property type="entry name" value="BLL4334 PROTEIN"/>
    <property type="match status" value="1"/>
</dbReference>
<dbReference type="Pfam" id="PF08002">
    <property type="entry name" value="DUF1697"/>
    <property type="match status" value="1"/>
</dbReference>
<dbReference type="RefSeq" id="WP_344606534.1">
    <property type="nucleotide sequence ID" value="NZ_BAAAHE010000026.1"/>
</dbReference>
<dbReference type="PIRSF" id="PIRSF008502">
    <property type="entry name" value="UCP008502"/>
    <property type="match status" value="1"/>
</dbReference>
<name>A0ABN1H2B3_9ACTN</name>
<dbReference type="SUPFAM" id="SSF160379">
    <property type="entry name" value="SP0830-like"/>
    <property type="match status" value="1"/>
</dbReference>
<dbReference type="Gene3D" id="3.30.70.1280">
    <property type="entry name" value="SP0830-like domains"/>
    <property type="match status" value="1"/>
</dbReference>
<protein>
    <submittedName>
        <fullName evidence="1">DUF1697 domain-containing protein</fullName>
    </submittedName>
</protein>
<keyword evidence="2" id="KW-1185">Reference proteome</keyword>
<dbReference type="PANTHER" id="PTHR36439:SF1">
    <property type="entry name" value="DUF1697 DOMAIN-CONTAINING PROTEIN"/>
    <property type="match status" value="1"/>
</dbReference>
<comment type="caution">
    <text evidence="1">The sequence shown here is derived from an EMBL/GenBank/DDBJ whole genome shotgun (WGS) entry which is preliminary data.</text>
</comment>
<evidence type="ECO:0000313" key="1">
    <source>
        <dbReference type="EMBL" id="GAA0626290.1"/>
    </source>
</evidence>
<organism evidence="1 2">
    <name type="scientific">Sporichthya brevicatena</name>
    <dbReference type="NCBI Taxonomy" id="171442"/>
    <lineage>
        <taxon>Bacteria</taxon>
        <taxon>Bacillati</taxon>
        <taxon>Actinomycetota</taxon>
        <taxon>Actinomycetes</taxon>
        <taxon>Sporichthyales</taxon>
        <taxon>Sporichthyaceae</taxon>
        <taxon>Sporichthya</taxon>
    </lineage>
</organism>
<sequence length="182" mass="19221">MKYALLFRGVNVGGKTRFPMADLRTALEGAGFSDVSTYLQSGNAVVAAPGRANAGKVAQRARAAIAEHLPWTPEFVVRTGAELAAVVAANPWPEAVAEPKLLNVAYASAAPDPKADLDPAAWAPDEWSLGDRCVYLRYVATSPGRSRLADVVCREAFRSSPGAVVTVRNWNTVVALAELTAG</sequence>
<gene>
    <name evidence="1" type="ORF">GCM10009547_32160</name>
</gene>